<evidence type="ECO:0000256" key="12">
    <source>
        <dbReference type="PROSITE-ProRule" id="PRU10141"/>
    </source>
</evidence>
<dbReference type="InterPro" id="IPR017441">
    <property type="entry name" value="Protein_kinase_ATP_BS"/>
</dbReference>
<dbReference type="Pfam" id="PF00069">
    <property type="entry name" value="Pkinase"/>
    <property type="match status" value="1"/>
</dbReference>
<keyword evidence="2" id="KW-0723">Serine/threonine-protein kinase</keyword>
<organism evidence="17 18">
    <name type="scientific">Rubus argutus</name>
    <name type="common">Southern blackberry</name>
    <dbReference type="NCBI Taxonomy" id="59490"/>
    <lineage>
        <taxon>Eukaryota</taxon>
        <taxon>Viridiplantae</taxon>
        <taxon>Streptophyta</taxon>
        <taxon>Embryophyta</taxon>
        <taxon>Tracheophyta</taxon>
        <taxon>Spermatophyta</taxon>
        <taxon>Magnoliopsida</taxon>
        <taxon>eudicotyledons</taxon>
        <taxon>Gunneridae</taxon>
        <taxon>Pentapetalae</taxon>
        <taxon>rosids</taxon>
        <taxon>fabids</taxon>
        <taxon>Rosales</taxon>
        <taxon>Rosaceae</taxon>
        <taxon>Rosoideae</taxon>
        <taxon>Rosoideae incertae sedis</taxon>
        <taxon>Rubus</taxon>
    </lineage>
</organism>
<dbReference type="SMART" id="SM00220">
    <property type="entry name" value="S_TKc"/>
    <property type="match status" value="1"/>
</dbReference>
<accession>A0AAW1XCT2</accession>
<keyword evidence="10 14" id="KW-0472">Membrane</keyword>
<dbReference type="Proteomes" id="UP001457282">
    <property type="component" value="Unassembled WGS sequence"/>
</dbReference>
<keyword evidence="8 12" id="KW-0067">ATP-binding</keyword>
<evidence type="ECO:0000259" key="16">
    <source>
        <dbReference type="PROSITE" id="PS50011"/>
    </source>
</evidence>
<evidence type="ECO:0000256" key="13">
    <source>
        <dbReference type="SAM" id="MobiDB-lite"/>
    </source>
</evidence>
<dbReference type="PROSITE" id="PS50011">
    <property type="entry name" value="PROTEIN_KINASE_DOM"/>
    <property type="match status" value="1"/>
</dbReference>
<keyword evidence="5 15" id="KW-0732">Signal</keyword>
<dbReference type="InterPro" id="IPR011009">
    <property type="entry name" value="Kinase-like_dom_sf"/>
</dbReference>
<keyword evidence="18" id="KW-1185">Reference proteome</keyword>
<dbReference type="PROSITE" id="PS00107">
    <property type="entry name" value="PROTEIN_KINASE_ATP"/>
    <property type="match status" value="1"/>
</dbReference>
<comment type="subcellular location">
    <subcellularLocation>
        <location evidence="1">Membrane</location>
        <topology evidence="1">Single-pass membrane protein</topology>
    </subcellularLocation>
</comment>
<evidence type="ECO:0000256" key="2">
    <source>
        <dbReference type="ARBA" id="ARBA00022527"/>
    </source>
</evidence>
<evidence type="ECO:0000313" key="18">
    <source>
        <dbReference type="Proteomes" id="UP001457282"/>
    </source>
</evidence>
<evidence type="ECO:0000256" key="1">
    <source>
        <dbReference type="ARBA" id="ARBA00004167"/>
    </source>
</evidence>
<name>A0AAW1XCT2_RUBAR</name>
<evidence type="ECO:0000256" key="3">
    <source>
        <dbReference type="ARBA" id="ARBA00022679"/>
    </source>
</evidence>
<evidence type="ECO:0000256" key="14">
    <source>
        <dbReference type="SAM" id="Phobius"/>
    </source>
</evidence>
<dbReference type="PROSITE" id="PS00108">
    <property type="entry name" value="PROTEIN_KINASE_ST"/>
    <property type="match status" value="1"/>
</dbReference>
<feature type="binding site" evidence="12">
    <location>
        <position position="323"/>
    </location>
    <ligand>
        <name>ATP</name>
        <dbReference type="ChEBI" id="CHEBI:30616"/>
    </ligand>
</feature>
<keyword evidence="6 12" id="KW-0547">Nucleotide-binding</keyword>
<dbReference type="InterPro" id="IPR008271">
    <property type="entry name" value="Ser/Thr_kinase_AS"/>
</dbReference>
<evidence type="ECO:0000256" key="5">
    <source>
        <dbReference type="ARBA" id="ARBA00022729"/>
    </source>
</evidence>
<evidence type="ECO:0000256" key="9">
    <source>
        <dbReference type="ARBA" id="ARBA00022989"/>
    </source>
</evidence>
<dbReference type="EMBL" id="JBEDUW010000004">
    <property type="protein sequence ID" value="KAK9934700.1"/>
    <property type="molecule type" value="Genomic_DNA"/>
</dbReference>
<dbReference type="GO" id="GO:0004674">
    <property type="term" value="F:protein serine/threonine kinase activity"/>
    <property type="evidence" value="ECO:0007669"/>
    <property type="project" value="UniProtKB-KW"/>
</dbReference>
<evidence type="ECO:0000256" key="10">
    <source>
        <dbReference type="ARBA" id="ARBA00023136"/>
    </source>
</evidence>
<comment type="caution">
    <text evidence="17">The sequence shown here is derived from an EMBL/GenBank/DDBJ whole genome shotgun (WGS) entry which is preliminary data.</text>
</comment>
<dbReference type="FunFam" id="3.30.200.20:FF:000039">
    <property type="entry name" value="receptor-like protein kinase FERONIA"/>
    <property type="match status" value="1"/>
</dbReference>
<dbReference type="InterPro" id="IPR000719">
    <property type="entry name" value="Prot_kinase_dom"/>
</dbReference>
<keyword evidence="3" id="KW-0808">Transferase</keyword>
<feature type="region of interest" description="Disordered" evidence="13">
    <location>
        <begin position="575"/>
        <end position="622"/>
    </location>
</feature>
<feature type="transmembrane region" description="Helical" evidence="14">
    <location>
        <begin position="228"/>
        <end position="250"/>
    </location>
</feature>
<dbReference type="GO" id="GO:0005524">
    <property type="term" value="F:ATP binding"/>
    <property type="evidence" value="ECO:0007669"/>
    <property type="project" value="UniProtKB-UniRule"/>
</dbReference>
<dbReference type="Gene3D" id="3.30.200.20">
    <property type="entry name" value="Phosphorylase Kinase, domain 1"/>
    <property type="match status" value="1"/>
</dbReference>
<feature type="signal peptide" evidence="15">
    <location>
        <begin position="1"/>
        <end position="23"/>
    </location>
</feature>
<dbReference type="GO" id="GO:0005886">
    <property type="term" value="C:plasma membrane"/>
    <property type="evidence" value="ECO:0007669"/>
    <property type="project" value="UniProtKB-ARBA"/>
</dbReference>
<evidence type="ECO:0000256" key="6">
    <source>
        <dbReference type="ARBA" id="ARBA00022741"/>
    </source>
</evidence>
<feature type="chain" id="PRO_5043732808" description="Protein kinase domain-containing protein" evidence="15">
    <location>
        <begin position="24"/>
        <end position="622"/>
    </location>
</feature>
<dbReference type="PANTHER" id="PTHR46008:SF2">
    <property type="entry name" value="LEAF RUST 10 DISEASE-RESISTANCE LOCUS RECEPTOR-LIKE PROTEIN KINASE-LIKE 1.4"/>
    <property type="match status" value="1"/>
</dbReference>
<dbReference type="FunFam" id="1.10.510.10:FF:000161">
    <property type="entry name" value="Wall-associated receptor kinase-like 20"/>
    <property type="match status" value="1"/>
</dbReference>
<sequence length="622" mass="69898">MTPETLFMFFVFAYLAVLHSAEEERNPTRCPAYFFCNNNTGNILSFPECGLYSVDCSESSHAKIRLEEGGSWHEFTSVSDSNMISMIIDKELQQRLERDSYNDLSPPNPYPISDISTTYNLTLFKCNHTPDQTSYRDLKLYCSSASHSYYISPNIWESLPPQCSSVQLPMGLDLLNQPHYNLTANFTLQVIVSQECYECYYREGICKAYKGEAKCLIPQKGENLRLRLGLGIGIGGPILVVACLFILWCYRQKRASSSNLILSRNISNSDQNGRSVYFGVSVFSYNELEEATNNFDSEKEIGDGGFGIVFHGKLKDGREVAVKRLYEHNYTRAEQFMNEIEILSRLRHKNLVSLYGCTSRRSLDLLLVYEYVPNGTVADHLHGDRAATGSLTWPIRMSIAIETASALCYLHACDIVHRDVKTTNILLDNNFCVKVADFGISRFFPLGATHVSTAPQGTPGYVDPEYHQCYQLTTKSDVYSFGVVLIELISSMAAVDITRHRDEIKLSSIAINKIQNGLYNELVDAHLGFESDHEVKRSTIAVADLAFQCLQQDSDMRPTMCEVLEALKITESRNNVPENLKPAPSPDSDQIGLLKTLRPQYSPNSVTQKWPSSRSTTPNASA</sequence>
<dbReference type="Gene3D" id="1.10.510.10">
    <property type="entry name" value="Transferase(Phosphotransferase) domain 1"/>
    <property type="match status" value="1"/>
</dbReference>
<feature type="compositionally biased region" description="Polar residues" evidence="13">
    <location>
        <begin position="599"/>
        <end position="622"/>
    </location>
</feature>
<dbReference type="AlphaFoldDB" id="A0AAW1XCT2"/>
<reference evidence="17 18" key="1">
    <citation type="journal article" date="2023" name="G3 (Bethesda)">
        <title>A chromosome-length genome assembly and annotation of blackberry (Rubus argutus, cv. 'Hillquist').</title>
        <authorList>
            <person name="Bruna T."/>
            <person name="Aryal R."/>
            <person name="Dudchenko O."/>
            <person name="Sargent D.J."/>
            <person name="Mead D."/>
            <person name="Buti M."/>
            <person name="Cavallini A."/>
            <person name="Hytonen T."/>
            <person name="Andres J."/>
            <person name="Pham M."/>
            <person name="Weisz D."/>
            <person name="Mascagni F."/>
            <person name="Usai G."/>
            <person name="Natali L."/>
            <person name="Bassil N."/>
            <person name="Fernandez G.E."/>
            <person name="Lomsadze A."/>
            <person name="Armour M."/>
            <person name="Olukolu B."/>
            <person name="Poorten T."/>
            <person name="Britton C."/>
            <person name="Davik J."/>
            <person name="Ashrafi H."/>
            <person name="Aiden E.L."/>
            <person name="Borodovsky M."/>
            <person name="Worthington M."/>
        </authorList>
    </citation>
    <scope>NUCLEOTIDE SEQUENCE [LARGE SCALE GENOMIC DNA]</scope>
    <source>
        <strain evidence="17">PI 553951</strain>
    </source>
</reference>
<keyword evidence="11" id="KW-0325">Glycoprotein</keyword>
<evidence type="ECO:0000256" key="4">
    <source>
        <dbReference type="ARBA" id="ARBA00022692"/>
    </source>
</evidence>
<keyword evidence="4 14" id="KW-0812">Transmembrane</keyword>
<protein>
    <recommendedName>
        <fullName evidence="16">Protein kinase domain-containing protein</fullName>
    </recommendedName>
</protein>
<proteinExistence type="predicted"/>
<feature type="domain" description="Protein kinase" evidence="16">
    <location>
        <begin position="295"/>
        <end position="569"/>
    </location>
</feature>
<evidence type="ECO:0000256" key="15">
    <source>
        <dbReference type="SAM" id="SignalP"/>
    </source>
</evidence>
<keyword evidence="7" id="KW-0418">Kinase</keyword>
<evidence type="ECO:0000256" key="8">
    <source>
        <dbReference type="ARBA" id="ARBA00022840"/>
    </source>
</evidence>
<dbReference type="PANTHER" id="PTHR46008">
    <property type="entry name" value="LEAF RUST 10 DISEASE-RESISTANCE LOCUS RECEPTOR-LIKE PROTEIN KINASE-LIKE 1.4"/>
    <property type="match status" value="1"/>
</dbReference>
<evidence type="ECO:0000313" key="17">
    <source>
        <dbReference type="EMBL" id="KAK9934700.1"/>
    </source>
</evidence>
<gene>
    <name evidence="17" type="ORF">M0R45_021835</name>
</gene>
<dbReference type="SUPFAM" id="SSF56112">
    <property type="entry name" value="Protein kinase-like (PK-like)"/>
    <property type="match status" value="1"/>
</dbReference>
<keyword evidence="9 14" id="KW-1133">Transmembrane helix</keyword>
<evidence type="ECO:0000256" key="11">
    <source>
        <dbReference type="ARBA" id="ARBA00023180"/>
    </source>
</evidence>
<evidence type="ECO:0000256" key="7">
    <source>
        <dbReference type="ARBA" id="ARBA00022777"/>
    </source>
</evidence>